<reference evidence="3" key="2">
    <citation type="submission" date="2015-01" db="EMBL/GenBank/DDBJ databases">
        <title>Evolutionary Origins and Diversification of the Mycorrhizal Mutualists.</title>
        <authorList>
            <consortium name="DOE Joint Genome Institute"/>
            <consortium name="Mycorrhizal Genomics Consortium"/>
            <person name="Kohler A."/>
            <person name="Kuo A."/>
            <person name="Nagy L.G."/>
            <person name="Floudas D."/>
            <person name="Copeland A."/>
            <person name="Barry K.W."/>
            <person name="Cichocki N."/>
            <person name="Veneault-Fourrey C."/>
            <person name="LaButti K."/>
            <person name="Lindquist E.A."/>
            <person name="Lipzen A."/>
            <person name="Lundell T."/>
            <person name="Morin E."/>
            <person name="Murat C."/>
            <person name="Riley R."/>
            <person name="Ohm R."/>
            <person name="Sun H."/>
            <person name="Tunlid A."/>
            <person name="Henrissat B."/>
            <person name="Grigoriev I.V."/>
            <person name="Hibbett D.S."/>
            <person name="Martin F."/>
        </authorList>
    </citation>
    <scope>NUCLEOTIDE SEQUENCE [LARGE SCALE GENOMIC DNA]</scope>
    <source>
        <strain evidence="3">Marx 270</strain>
    </source>
</reference>
<dbReference type="AlphaFoldDB" id="A0A0C3NVH2"/>
<protein>
    <recommendedName>
        <fullName evidence="4">Centrosomin N-terminal motif 1 domain-containing protein</fullName>
    </recommendedName>
</protein>
<dbReference type="EMBL" id="KN832007">
    <property type="protein sequence ID" value="KIN99223.1"/>
    <property type="molecule type" value="Genomic_DNA"/>
</dbReference>
<name>A0A0C3NVH2_PISTI</name>
<dbReference type="HOGENOM" id="CLU_1384668_0_0_1"/>
<feature type="compositionally biased region" description="Low complexity" evidence="1">
    <location>
        <begin position="23"/>
        <end position="41"/>
    </location>
</feature>
<dbReference type="Proteomes" id="UP000054217">
    <property type="component" value="Unassembled WGS sequence"/>
</dbReference>
<feature type="compositionally biased region" description="Polar residues" evidence="1">
    <location>
        <begin position="7"/>
        <end position="16"/>
    </location>
</feature>
<feature type="region of interest" description="Disordered" evidence="1">
    <location>
        <begin position="1"/>
        <end position="61"/>
    </location>
</feature>
<dbReference type="InParanoid" id="A0A0C3NVH2"/>
<evidence type="ECO:0000313" key="3">
    <source>
        <dbReference type="Proteomes" id="UP000054217"/>
    </source>
</evidence>
<accession>A0A0C3NVH2</accession>
<feature type="compositionally biased region" description="Low complexity" evidence="1">
    <location>
        <begin position="170"/>
        <end position="190"/>
    </location>
</feature>
<organism evidence="2 3">
    <name type="scientific">Pisolithus tinctorius Marx 270</name>
    <dbReference type="NCBI Taxonomy" id="870435"/>
    <lineage>
        <taxon>Eukaryota</taxon>
        <taxon>Fungi</taxon>
        <taxon>Dikarya</taxon>
        <taxon>Basidiomycota</taxon>
        <taxon>Agaricomycotina</taxon>
        <taxon>Agaricomycetes</taxon>
        <taxon>Agaricomycetidae</taxon>
        <taxon>Boletales</taxon>
        <taxon>Sclerodermatineae</taxon>
        <taxon>Pisolithaceae</taxon>
        <taxon>Pisolithus</taxon>
    </lineage>
</organism>
<dbReference type="OrthoDB" id="2711796at2759"/>
<feature type="region of interest" description="Disordered" evidence="1">
    <location>
        <begin position="170"/>
        <end position="197"/>
    </location>
</feature>
<keyword evidence="3" id="KW-1185">Reference proteome</keyword>
<evidence type="ECO:0000313" key="2">
    <source>
        <dbReference type="EMBL" id="KIN99223.1"/>
    </source>
</evidence>
<reference evidence="2 3" key="1">
    <citation type="submission" date="2014-04" db="EMBL/GenBank/DDBJ databases">
        <authorList>
            <consortium name="DOE Joint Genome Institute"/>
            <person name="Kuo A."/>
            <person name="Kohler A."/>
            <person name="Costa M.D."/>
            <person name="Nagy L.G."/>
            <person name="Floudas D."/>
            <person name="Copeland A."/>
            <person name="Barry K.W."/>
            <person name="Cichocki N."/>
            <person name="Veneault-Fourrey C."/>
            <person name="LaButti K."/>
            <person name="Lindquist E.A."/>
            <person name="Lipzen A."/>
            <person name="Lundell T."/>
            <person name="Morin E."/>
            <person name="Murat C."/>
            <person name="Sun H."/>
            <person name="Tunlid A."/>
            <person name="Henrissat B."/>
            <person name="Grigoriev I.V."/>
            <person name="Hibbett D.S."/>
            <person name="Martin F."/>
            <person name="Nordberg H.P."/>
            <person name="Cantor M.N."/>
            <person name="Hua S.X."/>
        </authorList>
    </citation>
    <scope>NUCLEOTIDE SEQUENCE [LARGE SCALE GENOMIC DNA]</scope>
    <source>
        <strain evidence="2 3">Marx 270</strain>
    </source>
</reference>
<sequence length="197" mass="21756">MKHKTPSWENRSTFRSSPYPKHVPSLTSTVTSTLSPLSIITKSHGHGPGSVVSGGSSGNTRSVSKLKVTLAEKLQGLSGDTSDREYQIALLKNERHITKYNMHMHMKEIEHDEHERQCEHSEADKIHHHILEMRNHDIQLRKLDAEAFSRESKVLKLKLKLAEIEAQKALAAGGQASSSATPTSSIITPADLPPSLT</sequence>
<gene>
    <name evidence="2" type="ORF">M404DRAFT_155689</name>
</gene>
<evidence type="ECO:0008006" key="4">
    <source>
        <dbReference type="Google" id="ProtNLM"/>
    </source>
</evidence>
<evidence type="ECO:0000256" key="1">
    <source>
        <dbReference type="SAM" id="MobiDB-lite"/>
    </source>
</evidence>
<proteinExistence type="predicted"/>